<accession>A0A0E9VCI0</accession>
<name>A0A0E9VCI0_ANGAN</name>
<dbReference type="AlphaFoldDB" id="A0A0E9VCI0"/>
<evidence type="ECO:0000313" key="1">
    <source>
        <dbReference type="EMBL" id="JAH75804.1"/>
    </source>
</evidence>
<reference evidence="1" key="1">
    <citation type="submission" date="2014-11" db="EMBL/GenBank/DDBJ databases">
        <authorList>
            <person name="Amaro Gonzalez C."/>
        </authorList>
    </citation>
    <scope>NUCLEOTIDE SEQUENCE</scope>
</reference>
<reference evidence="1" key="2">
    <citation type="journal article" date="2015" name="Fish Shellfish Immunol.">
        <title>Early steps in the European eel (Anguilla anguilla)-Vibrio vulnificus interaction in the gills: Role of the RtxA13 toxin.</title>
        <authorList>
            <person name="Callol A."/>
            <person name="Pajuelo D."/>
            <person name="Ebbesson L."/>
            <person name="Teles M."/>
            <person name="MacKenzie S."/>
            <person name="Amaro C."/>
        </authorList>
    </citation>
    <scope>NUCLEOTIDE SEQUENCE</scope>
</reference>
<organism evidence="1">
    <name type="scientific">Anguilla anguilla</name>
    <name type="common">European freshwater eel</name>
    <name type="synonym">Muraena anguilla</name>
    <dbReference type="NCBI Taxonomy" id="7936"/>
    <lineage>
        <taxon>Eukaryota</taxon>
        <taxon>Metazoa</taxon>
        <taxon>Chordata</taxon>
        <taxon>Craniata</taxon>
        <taxon>Vertebrata</taxon>
        <taxon>Euteleostomi</taxon>
        <taxon>Actinopterygii</taxon>
        <taxon>Neopterygii</taxon>
        <taxon>Teleostei</taxon>
        <taxon>Anguilliformes</taxon>
        <taxon>Anguillidae</taxon>
        <taxon>Anguilla</taxon>
    </lineage>
</organism>
<protein>
    <submittedName>
        <fullName evidence="1">Uncharacterized protein</fullName>
    </submittedName>
</protein>
<proteinExistence type="predicted"/>
<dbReference type="EMBL" id="GBXM01032773">
    <property type="protein sequence ID" value="JAH75804.1"/>
    <property type="molecule type" value="Transcribed_RNA"/>
</dbReference>
<sequence>MLIILNSAVGVSSAIVGSRNERTGRQLGNGK</sequence>